<feature type="domain" description="Dynein heavy chain tail" evidence="1">
    <location>
        <begin position="95"/>
        <end position="657"/>
    </location>
</feature>
<comment type="caution">
    <text evidence="2">The sequence shown here is derived from an EMBL/GenBank/DDBJ whole genome shotgun (WGS) entry which is preliminary data.</text>
</comment>
<dbReference type="PANTHER" id="PTHR22878:SF63">
    <property type="entry name" value="DYNEIN AXONEMAL HEAVY CHAIN 10"/>
    <property type="match status" value="1"/>
</dbReference>
<evidence type="ECO:0000259" key="1">
    <source>
        <dbReference type="Pfam" id="PF08385"/>
    </source>
</evidence>
<dbReference type="EMBL" id="JALJOT010000007">
    <property type="protein sequence ID" value="KAK9908634.1"/>
    <property type="molecule type" value="Genomic_DNA"/>
</dbReference>
<dbReference type="InterPro" id="IPR013594">
    <property type="entry name" value="Dynein_heavy_tail"/>
</dbReference>
<dbReference type="InterPro" id="IPR026983">
    <property type="entry name" value="DHC"/>
</dbReference>
<evidence type="ECO:0000313" key="3">
    <source>
        <dbReference type="Proteomes" id="UP001491310"/>
    </source>
</evidence>
<dbReference type="Pfam" id="PF08385">
    <property type="entry name" value="DHC_N1"/>
    <property type="match status" value="1"/>
</dbReference>
<dbReference type="Proteomes" id="UP001491310">
    <property type="component" value="Unassembled WGS sequence"/>
</dbReference>
<reference evidence="2 3" key="1">
    <citation type="journal article" date="2024" name="Nat. Commun.">
        <title>Phylogenomics reveals the evolutionary origins of lichenization in chlorophyte algae.</title>
        <authorList>
            <person name="Puginier C."/>
            <person name="Libourel C."/>
            <person name="Otte J."/>
            <person name="Skaloud P."/>
            <person name="Haon M."/>
            <person name="Grisel S."/>
            <person name="Petersen M."/>
            <person name="Berrin J.G."/>
            <person name="Delaux P.M."/>
            <person name="Dal Grande F."/>
            <person name="Keller J."/>
        </authorList>
    </citation>
    <scope>NUCLEOTIDE SEQUENCE [LARGE SCALE GENOMIC DNA]</scope>
    <source>
        <strain evidence="2 3">SAG 216-7</strain>
    </source>
</reference>
<gene>
    <name evidence="2" type="ORF">WJX75_000755</name>
</gene>
<keyword evidence="3" id="KW-1185">Reference proteome</keyword>
<protein>
    <recommendedName>
        <fullName evidence="1">Dynein heavy chain tail domain-containing protein</fullName>
    </recommendedName>
</protein>
<proteinExistence type="predicted"/>
<organism evidence="2 3">
    <name type="scientific">Coccomyxa subellipsoidea</name>
    <dbReference type="NCBI Taxonomy" id="248742"/>
    <lineage>
        <taxon>Eukaryota</taxon>
        <taxon>Viridiplantae</taxon>
        <taxon>Chlorophyta</taxon>
        <taxon>core chlorophytes</taxon>
        <taxon>Trebouxiophyceae</taxon>
        <taxon>Trebouxiophyceae incertae sedis</taxon>
        <taxon>Coccomyxaceae</taxon>
        <taxon>Coccomyxa</taxon>
    </lineage>
</organism>
<evidence type="ECO:0000313" key="2">
    <source>
        <dbReference type="EMBL" id="KAK9908634.1"/>
    </source>
</evidence>
<sequence length="950" mass="107043">MNDLFSNGQERSEANLSGIRQVLETVFVPLLERDLAKKTTSSHETSYSTPVLSSLRRLTSTIKHAEEHFSGDQRLTIPDLPSVDASKLVEDEQLISRLEICMSEWTSVMQTFLQQEAHRHIQGKGPLAEMDHWQARHEVLGGLYEPLDMPHARKIVLLLKSKSTDRNLLASFHTQYTELVKVTEEARDNYKFLRTVERHFRAIATGAVSEIAGVLTPMFTALRLVWAISTYYSDDTHMGLLMQRIAHDIAERVERSISIQGLFRMPHEKAIAQLSTAKGLLDRWFSAYMETREKIEGSERESRWEFSKTALFERTSHMAQMCSALLSMLDTTHTLNEFLGPQLEAVTGGSQGIKQLRSGVDSMVRLVEAAGSNIFHKSNIERWDDVCAEFAATNAAIVAATGDLIDVSFSKLRSAEAALDFMADLKQLGSGGALQQKMLSKSTDVIQQVGKEIDNMARIFHENKAFPLLAWNEPPVAGIIRWSRSLFGRCKRTWTRLNVEEPEALLGPAGAQVEGKYLALARDMMAFEKQASQQWLDKADEAARLYMKMPMIREDPNRNKIEVNFSDEMTLLMREARALNRLGFAIPEAALHAVLQADHLLTIQESVTTMLADYNKVVNQLTQIEKVLLVSQLEDLHKVLEPGILVLNWHSLNIPAFVISVRKALTDFKATWSTVRKNGAALEREVAIIAHAILFRQPELGDIPDLQDFVDGMEAQHDQIIGKLVEGYQSMTPMLRKVEEAVCGTNGGRSPKLAAYYAHWERAIFHALTALVLNSMKSMTAMLSNPTPNAEEIARPSPLFKVMLRLSYPDIIMQPNAADIKKALARLALRIMESSKPFVRWMDGTCLEAQPIHGGIEDEEPFVHNFHIDVCQNPELRKHLTALTQAAQAVLVSLHQYCEGYKRHQSLWRSDKAAALDKFQAKLPGHVYLGGDDIENFFRPRKFANLRECL</sequence>
<dbReference type="PANTHER" id="PTHR22878">
    <property type="entry name" value="DYNEIN HEAVY CHAIN 6, AXONEMAL-LIKE-RELATED"/>
    <property type="match status" value="1"/>
</dbReference>
<name>A0ABR2YNL2_9CHLO</name>
<accession>A0ABR2YNL2</accession>